<evidence type="ECO:0000259" key="2">
    <source>
        <dbReference type="Pfam" id="PF01205"/>
    </source>
</evidence>
<evidence type="ECO:0000256" key="1">
    <source>
        <dbReference type="ARBA" id="ARBA00007665"/>
    </source>
</evidence>
<dbReference type="InterPro" id="IPR020568">
    <property type="entry name" value="Ribosomal_Su5_D2-typ_SF"/>
</dbReference>
<feature type="domain" description="Impact N-terminal" evidence="2">
    <location>
        <begin position="15"/>
        <end position="120"/>
    </location>
</feature>
<accession>A0A1G2BYP4</accession>
<dbReference type="Gene3D" id="3.30.230.30">
    <property type="entry name" value="Impact, N-terminal domain"/>
    <property type="match status" value="1"/>
</dbReference>
<sequence length="125" mass="13926">MNIIKNEKSSQVEAKHSKFLGFAFYVDKSEQVKAILESFEAKYQGAKHIVYAYRFLEGGVLREKFDNDKEPVGSAGQPILYLLQKKEVMNCLIVVVRYFGGTLLGTGGLVRAYTAAAQGTLEENL</sequence>
<protein>
    <recommendedName>
        <fullName evidence="2">Impact N-terminal domain-containing protein</fullName>
    </recommendedName>
</protein>
<dbReference type="Proteomes" id="UP000177626">
    <property type="component" value="Unassembled WGS sequence"/>
</dbReference>
<evidence type="ECO:0000313" key="3">
    <source>
        <dbReference type="EMBL" id="OGY93480.1"/>
    </source>
</evidence>
<comment type="similarity">
    <text evidence="1">Belongs to the IMPACT family.</text>
</comment>
<dbReference type="PANTHER" id="PTHR16301">
    <property type="entry name" value="IMPACT-RELATED"/>
    <property type="match status" value="1"/>
</dbReference>
<dbReference type="PANTHER" id="PTHR16301:SF20">
    <property type="entry name" value="IMPACT FAMILY MEMBER YIGZ"/>
    <property type="match status" value="1"/>
</dbReference>
<dbReference type="EMBL" id="MHKQ01000021">
    <property type="protein sequence ID" value="OGY93480.1"/>
    <property type="molecule type" value="Genomic_DNA"/>
</dbReference>
<name>A0A1G2BYP4_9BACT</name>
<proteinExistence type="inferred from homology"/>
<comment type="caution">
    <text evidence="3">The sequence shown here is derived from an EMBL/GenBank/DDBJ whole genome shotgun (WGS) entry which is preliminary data.</text>
</comment>
<dbReference type="InterPro" id="IPR001498">
    <property type="entry name" value="Impact_N"/>
</dbReference>
<dbReference type="PROSITE" id="PS00910">
    <property type="entry name" value="UPF0029"/>
    <property type="match status" value="1"/>
</dbReference>
<dbReference type="InterPro" id="IPR023582">
    <property type="entry name" value="Impact"/>
</dbReference>
<evidence type="ECO:0000313" key="4">
    <source>
        <dbReference type="Proteomes" id="UP000177626"/>
    </source>
</evidence>
<dbReference type="InterPro" id="IPR020569">
    <property type="entry name" value="UPF0029_Impact_CS"/>
</dbReference>
<dbReference type="InterPro" id="IPR036956">
    <property type="entry name" value="Impact_N_sf"/>
</dbReference>
<reference evidence="3 4" key="1">
    <citation type="journal article" date="2016" name="Nat. Commun.">
        <title>Thousands of microbial genomes shed light on interconnected biogeochemical processes in an aquifer system.</title>
        <authorList>
            <person name="Anantharaman K."/>
            <person name="Brown C.T."/>
            <person name="Hug L.A."/>
            <person name="Sharon I."/>
            <person name="Castelle C.J."/>
            <person name="Probst A.J."/>
            <person name="Thomas B.C."/>
            <person name="Singh A."/>
            <person name="Wilkins M.J."/>
            <person name="Karaoz U."/>
            <person name="Brodie E.L."/>
            <person name="Williams K.H."/>
            <person name="Hubbard S.S."/>
            <person name="Banfield J.F."/>
        </authorList>
    </citation>
    <scope>NUCLEOTIDE SEQUENCE [LARGE SCALE GENOMIC DNA]</scope>
</reference>
<organism evidence="3 4">
    <name type="scientific">Candidatus Komeilibacteria bacterium RIFOXYC1_FULL_37_11</name>
    <dbReference type="NCBI Taxonomy" id="1798555"/>
    <lineage>
        <taxon>Bacteria</taxon>
        <taxon>Candidatus Komeiliibacteriota</taxon>
    </lineage>
</organism>
<dbReference type="AlphaFoldDB" id="A0A1G2BYP4"/>
<dbReference type="Pfam" id="PF01205">
    <property type="entry name" value="Impact_N"/>
    <property type="match status" value="1"/>
</dbReference>
<dbReference type="GO" id="GO:0006446">
    <property type="term" value="P:regulation of translational initiation"/>
    <property type="evidence" value="ECO:0007669"/>
    <property type="project" value="TreeGrafter"/>
</dbReference>
<dbReference type="GO" id="GO:0005737">
    <property type="term" value="C:cytoplasm"/>
    <property type="evidence" value="ECO:0007669"/>
    <property type="project" value="TreeGrafter"/>
</dbReference>
<gene>
    <name evidence="3" type="ORF">A2406_01105</name>
</gene>
<dbReference type="SUPFAM" id="SSF54211">
    <property type="entry name" value="Ribosomal protein S5 domain 2-like"/>
    <property type="match status" value="1"/>
</dbReference>